<sequence length="156" mass="17431">MTTLEISMVSVEGLGKYSSSYFITLTNLSNHLVYSYDGGGAEEHMFRVPVDHTFFFDTQHSSLQLHLYNKRRILGPTQLGWCMIPALDIGFLNLRDSAAVRYLSYRLRATDGCRSDIIINLSVKLLGSPDTCQTVIGIPVTAVRGVDKKQLAARWS</sequence>
<protein>
    <submittedName>
        <fullName evidence="1">Uncharacterized protein</fullName>
    </submittedName>
</protein>
<accession>I3T829</accession>
<reference evidence="1" key="1">
    <citation type="submission" date="2012-05" db="EMBL/GenBank/DDBJ databases">
        <authorList>
            <person name="Krishnakumar V."/>
            <person name="Cheung F."/>
            <person name="Xiao Y."/>
            <person name="Chan A."/>
            <person name="Moskal W.A."/>
            <person name="Town C.D."/>
        </authorList>
    </citation>
    <scope>NUCLEOTIDE SEQUENCE</scope>
</reference>
<dbReference type="EMBL" id="BT148877">
    <property type="protein sequence ID" value="AFK48671.1"/>
    <property type="molecule type" value="mRNA"/>
</dbReference>
<name>I3T829_LOTJA</name>
<dbReference type="RefSeq" id="XP_057449955.1">
    <property type="nucleotide sequence ID" value="XM_057593972.1"/>
</dbReference>
<proteinExistence type="evidence at transcript level"/>
<evidence type="ECO:0000313" key="1">
    <source>
        <dbReference type="EMBL" id="AFK48671.1"/>
    </source>
</evidence>
<dbReference type="KEGG" id="lja:130741159"/>
<dbReference type="AlphaFoldDB" id="I3T829"/>
<organism evidence="1">
    <name type="scientific">Lotus japonicus</name>
    <name type="common">Lotus corniculatus var. japonicus</name>
    <dbReference type="NCBI Taxonomy" id="34305"/>
    <lineage>
        <taxon>Eukaryota</taxon>
        <taxon>Viridiplantae</taxon>
        <taxon>Streptophyta</taxon>
        <taxon>Embryophyta</taxon>
        <taxon>Tracheophyta</taxon>
        <taxon>Spermatophyta</taxon>
        <taxon>Magnoliopsida</taxon>
        <taxon>eudicotyledons</taxon>
        <taxon>Gunneridae</taxon>
        <taxon>Pentapetalae</taxon>
        <taxon>rosids</taxon>
        <taxon>fabids</taxon>
        <taxon>Fabales</taxon>
        <taxon>Fabaceae</taxon>
        <taxon>Papilionoideae</taxon>
        <taxon>50 kb inversion clade</taxon>
        <taxon>NPAAA clade</taxon>
        <taxon>Hologalegina</taxon>
        <taxon>robinioid clade</taxon>
        <taxon>Loteae</taxon>
        <taxon>Lotus</taxon>
    </lineage>
</organism>
<dbReference type="GeneID" id="130741159"/>
<dbReference type="OMA" id="TTTLEIC"/>